<organism evidence="1">
    <name type="scientific">marine metagenome</name>
    <dbReference type="NCBI Taxonomy" id="408172"/>
    <lineage>
        <taxon>unclassified sequences</taxon>
        <taxon>metagenomes</taxon>
        <taxon>ecological metagenomes</taxon>
    </lineage>
</organism>
<evidence type="ECO:0000313" key="1">
    <source>
        <dbReference type="EMBL" id="SVC77156.1"/>
    </source>
</evidence>
<sequence>MLVCCERDVEVEEFRKTVEERLRSPNIKT</sequence>
<gene>
    <name evidence="1" type="ORF">METZ01_LOCUS330010</name>
</gene>
<reference evidence="1" key="1">
    <citation type="submission" date="2018-05" db="EMBL/GenBank/DDBJ databases">
        <authorList>
            <person name="Lanie J.A."/>
            <person name="Ng W.-L."/>
            <person name="Kazmierczak K.M."/>
            <person name="Andrzejewski T.M."/>
            <person name="Davidsen T.M."/>
            <person name="Wayne K.J."/>
            <person name="Tettelin H."/>
            <person name="Glass J.I."/>
            <person name="Rusch D."/>
            <person name="Podicherti R."/>
            <person name="Tsui H.-C.T."/>
            <person name="Winkler M.E."/>
        </authorList>
    </citation>
    <scope>NUCLEOTIDE SEQUENCE</scope>
</reference>
<name>A0A382PV92_9ZZZZ</name>
<dbReference type="EMBL" id="UINC01109965">
    <property type="protein sequence ID" value="SVC77156.1"/>
    <property type="molecule type" value="Genomic_DNA"/>
</dbReference>
<protein>
    <submittedName>
        <fullName evidence="1">Uncharacterized protein</fullName>
    </submittedName>
</protein>
<accession>A0A382PV92</accession>
<proteinExistence type="predicted"/>
<dbReference type="AlphaFoldDB" id="A0A382PV92"/>